<dbReference type="AlphaFoldDB" id="A0AA36IE33"/>
<feature type="transmembrane region" description="Helical" evidence="2">
    <location>
        <begin position="395"/>
        <end position="417"/>
    </location>
</feature>
<feature type="transmembrane region" description="Helical" evidence="2">
    <location>
        <begin position="673"/>
        <end position="690"/>
    </location>
</feature>
<feature type="transmembrane region" description="Helical" evidence="2">
    <location>
        <begin position="767"/>
        <end position="785"/>
    </location>
</feature>
<evidence type="ECO:0008006" key="5">
    <source>
        <dbReference type="Google" id="ProtNLM"/>
    </source>
</evidence>
<feature type="transmembrane region" description="Helical" evidence="2">
    <location>
        <begin position="258"/>
        <end position="277"/>
    </location>
</feature>
<feature type="transmembrane region" description="Helical" evidence="2">
    <location>
        <begin position="859"/>
        <end position="876"/>
    </location>
</feature>
<feature type="transmembrane region" description="Helical" evidence="2">
    <location>
        <begin position="574"/>
        <end position="594"/>
    </location>
</feature>
<dbReference type="InterPro" id="IPR019286">
    <property type="entry name" value="DUF2339_TM"/>
</dbReference>
<feature type="transmembrane region" description="Helical" evidence="2">
    <location>
        <begin position="118"/>
        <end position="139"/>
    </location>
</feature>
<dbReference type="PIRSF" id="PIRSF035905">
    <property type="entry name" value="UCP035905_mp"/>
    <property type="match status" value="1"/>
</dbReference>
<evidence type="ECO:0000313" key="4">
    <source>
        <dbReference type="Proteomes" id="UP001178507"/>
    </source>
</evidence>
<feature type="transmembrane region" description="Helical" evidence="2">
    <location>
        <begin position="214"/>
        <end position="238"/>
    </location>
</feature>
<feature type="transmembrane region" description="Helical" evidence="2">
    <location>
        <begin position="606"/>
        <end position="625"/>
    </location>
</feature>
<dbReference type="PANTHER" id="PTHR38434">
    <property type="entry name" value="BLL2549 PROTEIN"/>
    <property type="match status" value="1"/>
</dbReference>
<feature type="transmembrane region" description="Helical" evidence="2">
    <location>
        <begin position="493"/>
        <end position="511"/>
    </location>
</feature>
<keyword evidence="2" id="KW-0812">Transmembrane</keyword>
<feature type="transmembrane region" description="Helical" evidence="2">
    <location>
        <begin position="805"/>
        <end position="825"/>
    </location>
</feature>
<feature type="transmembrane region" description="Helical" evidence="2">
    <location>
        <begin position="284"/>
        <end position="304"/>
    </location>
</feature>
<dbReference type="EMBL" id="CAUJNA010001191">
    <property type="protein sequence ID" value="CAJ1385073.1"/>
    <property type="molecule type" value="Genomic_DNA"/>
</dbReference>
<sequence>MELWVLLLTVGFIAGYLILAGRITALKREIAVLTSSQQISANAALERSERESQAPEPAPEATENTPIEEEAPPARGAQSWGQPADEEPADTAPQDAIAAQVAHQGPSVSLEQKIGTRWIVWLGGLMFALGGIFLVRYAVNEGYFGPGARIFMASLLSVGLLVLGEKLRRAPSLQAIANLPGVAIPPIITAVGIVIAFATAYASYALYDMLGPEAVFLLLAVISVGSVLLAAVHGPILGGLGLIGSYATPALVSSDEPSVIILFTYLTFVTLAVLALVRLRAWWYIGLMAVAGSAIWSLVAIFFVGHPDNLVMLSLYLPLMTAAFMFTPLTPDIEDADDLHWRRVLIGTAVATFGVLSLLFVHSEDNATLALLSLAAYGAIGAVAAFRVQLLDRELLISVGLVVLTLLLWVPIGAIPFELSDAASRGALSPPGVPSELQFYTWVLALFALAYSGGGYWALSKVSNRGLWASVSGTVPIVLLAVVYWRSTAMETSMAWGLVAGLVAGLLAYAASTCRSDERGSDGAVGAYATAALAALSLGVAMVLRDAWLTASLSLLLVGIAWINASLALTLLRWVALLIAGIVMLRLTFNPALMSYDISTTPIFNFLIYAYALPAAAMAVTATWMRRHKDDLVVQCLEAGAALLFTLFVSLEIHHWISGGDLFSEKYEFGERAIQTLTWLALSFFYYRLGQRYGRTILTYAGEILRWLGLAHLLLAQLLFGNPLFVPTFVGDLFFFNLLTLAYLAPALFTGLYSITAKERGDRQTTLWFGGATLGLLLTFATLQIRQIFQGGMLPGGTTSDMEWYVYSIVWLLIGLGIFALSFYRGGRDLRLAGMVVITLATTKGFLFDMAALTGFLRAISFIGFGGALIGIGLLYQKFVFPPKSSTTPEEAP</sequence>
<feature type="transmembrane region" description="Helical" evidence="2">
    <location>
        <begin position="437"/>
        <end position="459"/>
    </location>
</feature>
<keyword evidence="4" id="KW-1185">Reference proteome</keyword>
<feature type="transmembrane region" description="Helical" evidence="2">
    <location>
        <begin position="341"/>
        <end position="361"/>
    </location>
</feature>
<dbReference type="PANTHER" id="PTHR38434:SF1">
    <property type="entry name" value="BLL2549 PROTEIN"/>
    <property type="match status" value="1"/>
</dbReference>
<organism evidence="3 4">
    <name type="scientific">Effrenium voratum</name>
    <dbReference type="NCBI Taxonomy" id="2562239"/>
    <lineage>
        <taxon>Eukaryota</taxon>
        <taxon>Sar</taxon>
        <taxon>Alveolata</taxon>
        <taxon>Dinophyceae</taxon>
        <taxon>Suessiales</taxon>
        <taxon>Symbiodiniaceae</taxon>
        <taxon>Effrenium</taxon>
    </lineage>
</organism>
<feature type="transmembrane region" description="Helical" evidence="2">
    <location>
        <begin position="548"/>
        <end position="567"/>
    </location>
</feature>
<feature type="transmembrane region" description="Helical" evidence="2">
    <location>
        <begin position="183"/>
        <end position="207"/>
    </location>
</feature>
<keyword evidence="2" id="KW-0472">Membrane</keyword>
<feature type="transmembrane region" description="Helical" evidence="2">
    <location>
        <begin position="466"/>
        <end position="487"/>
    </location>
</feature>
<dbReference type="Proteomes" id="UP001178507">
    <property type="component" value="Unassembled WGS sequence"/>
</dbReference>
<feature type="region of interest" description="Disordered" evidence="1">
    <location>
        <begin position="43"/>
        <end position="93"/>
    </location>
</feature>
<evidence type="ECO:0000256" key="1">
    <source>
        <dbReference type="SAM" id="MobiDB-lite"/>
    </source>
</evidence>
<evidence type="ECO:0000256" key="2">
    <source>
        <dbReference type="SAM" id="Phobius"/>
    </source>
</evidence>
<protein>
    <recommendedName>
        <fullName evidence="5">DUF2339 domain-containing protein</fullName>
    </recommendedName>
</protein>
<feature type="transmembrane region" description="Helical" evidence="2">
    <location>
        <begin position="632"/>
        <end position="653"/>
    </location>
</feature>
<name>A0AA36IE33_9DINO</name>
<gene>
    <name evidence="3" type="ORF">EVOR1521_LOCUS11761</name>
</gene>
<proteinExistence type="predicted"/>
<comment type="caution">
    <text evidence="3">The sequence shown here is derived from an EMBL/GenBank/DDBJ whole genome shotgun (WGS) entry which is preliminary data.</text>
</comment>
<keyword evidence="2" id="KW-1133">Transmembrane helix</keyword>
<accession>A0AA36IE33</accession>
<feature type="transmembrane region" description="Helical" evidence="2">
    <location>
        <begin position="310"/>
        <end position="329"/>
    </location>
</feature>
<evidence type="ECO:0000313" key="3">
    <source>
        <dbReference type="EMBL" id="CAJ1385073.1"/>
    </source>
</evidence>
<feature type="transmembrane region" description="Helical" evidence="2">
    <location>
        <begin position="523"/>
        <end position="542"/>
    </location>
</feature>
<reference evidence="3" key="1">
    <citation type="submission" date="2023-08" db="EMBL/GenBank/DDBJ databases">
        <authorList>
            <person name="Chen Y."/>
            <person name="Shah S."/>
            <person name="Dougan E. K."/>
            <person name="Thang M."/>
            <person name="Chan C."/>
        </authorList>
    </citation>
    <scope>NUCLEOTIDE SEQUENCE</scope>
</reference>
<dbReference type="Pfam" id="PF10101">
    <property type="entry name" value="DUF2339"/>
    <property type="match status" value="2"/>
</dbReference>
<dbReference type="InterPro" id="IPR014600">
    <property type="entry name" value="UCP035905_mem"/>
</dbReference>
<feature type="transmembrane region" description="Helical" evidence="2">
    <location>
        <begin position="367"/>
        <end position="388"/>
    </location>
</feature>
<feature type="transmembrane region" description="Helical" evidence="2">
    <location>
        <begin position="697"/>
        <end position="721"/>
    </location>
</feature>
<feature type="transmembrane region" description="Helical" evidence="2">
    <location>
        <begin position="733"/>
        <end position="755"/>
    </location>
</feature>